<sequence>MFSEVIAIGNVLTTGKARLLFCSDALLVDGVTSYILHVGTALARAGHQVAVLGRWAGQGFQRRYRDEGMTVFSCPSPTVGNAWFDAKAKAFDPDVILTDSRRSFPLATRLKKVTGRPVVTYFLDHLEKTDRPGRDIASLTRWSDAWAVAEEPIRRSLVEAAPGFPIFRLPRPLDVAVAPAPLPRRDPFRIVFFGRLSGYKTPGMFHLLDHIEDLDRAIPGVEIVIVGGGGWRLLRFRALAAKINRSLGRRAIVVAGTQIDPRPWLAKACLICGGSTSAIEAALSKRPVICFTGYWFGQVTGDNVDEALACYFGERGGRGHFSDPAMLDRIVPEIVGVHERYDQLPADLETIASRLSPHFESTETTRSFSALMDGLPS</sequence>
<gene>
    <name evidence="1" type="ORF">KIH16_03295</name>
</gene>
<reference evidence="1" key="1">
    <citation type="submission" date="2021-05" db="EMBL/GenBank/DDBJ databases">
        <title>An isolated secondary fermenter in methanogenic hydrocarbon-degrading communities.</title>
        <authorList>
            <person name="Liu Y.-F."/>
            <person name="Liu Z.-l."/>
        </authorList>
    </citation>
    <scope>NUCLEOTIDE SEQUENCE</scope>
    <source>
        <strain evidence="1">L-13</strain>
    </source>
</reference>
<protein>
    <submittedName>
        <fullName evidence="1">Glycosyltransferase family 4 protein</fullName>
    </submittedName>
</protein>
<dbReference type="EMBL" id="CP074691">
    <property type="protein sequence ID" value="QVL36821.1"/>
    <property type="molecule type" value="Genomic_DNA"/>
</dbReference>
<keyword evidence="2" id="KW-1185">Reference proteome</keyword>
<name>A0ACD1DXE1_9BACT</name>
<evidence type="ECO:0000313" key="2">
    <source>
        <dbReference type="Proteomes" id="UP000682204"/>
    </source>
</evidence>
<evidence type="ECO:0000313" key="1">
    <source>
        <dbReference type="EMBL" id="QVL36821.1"/>
    </source>
</evidence>
<dbReference type="Proteomes" id="UP000682204">
    <property type="component" value="Chromosome"/>
</dbReference>
<proteinExistence type="predicted"/>
<accession>A0ACD1DXE1</accession>
<organism evidence="1 2">
    <name type="scientific">Aminirod propionatiphilus</name>
    <dbReference type="NCBI Taxonomy" id="3415223"/>
    <lineage>
        <taxon>Bacteria</taxon>
        <taxon>Thermotogati</taxon>
        <taxon>Synergistota</taxon>
        <taxon>Synergistia</taxon>
        <taxon>Synergistales</taxon>
        <taxon>Aminiphilaceae</taxon>
        <taxon>Aminirod</taxon>
    </lineage>
</organism>